<proteinExistence type="predicted"/>
<feature type="non-terminal residue" evidence="2">
    <location>
        <position position="1"/>
    </location>
</feature>
<evidence type="ECO:0000313" key="3">
    <source>
        <dbReference type="Proteomes" id="UP001642464"/>
    </source>
</evidence>
<evidence type="ECO:0000313" key="2">
    <source>
        <dbReference type="EMBL" id="CAK9073134.1"/>
    </source>
</evidence>
<sequence>ESVRFATAYVDLVEKILPYAKGTGISRQCTIRDVSQAPGHAKLFKETPKKRKRHDPDTLSEEDGKTLHEVPSLSP</sequence>
<dbReference type="Proteomes" id="UP001642464">
    <property type="component" value="Unassembled WGS sequence"/>
</dbReference>
<reference evidence="2 3" key="1">
    <citation type="submission" date="2024-02" db="EMBL/GenBank/DDBJ databases">
        <authorList>
            <person name="Chen Y."/>
            <person name="Shah S."/>
            <person name="Dougan E. K."/>
            <person name="Thang M."/>
            <person name="Chan C."/>
        </authorList>
    </citation>
    <scope>NUCLEOTIDE SEQUENCE [LARGE SCALE GENOMIC DNA]</scope>
</reference>
<name>A0ABP0PE06_9DINO</name>
<organism evidence="2 3">
    <name type="scientific">Durusdinium trenchii</name>
    <dbReference type="NCBI Taxonomy" id="1381693"/>
    <lineage>
        <taxon>Eukaryota</taxon>
        <taxon>Sar</taxon>
        <taxon>Alveolata</taxon>
        <taxon>Dinophyceae</taxon>
        <taxon>Suessiales</taxon>
        <taxon>Symbiodiniaceae</taxon>
        <taxon>Durusdinium</taxon>
    </lineage>
</organism>
<gene>
    <name evidence="2" type="ORF">SCF082_LOCUS35864</name>
</gene>
<keyword evidence="3" id="KW-1185">Reference proteome</keyword>
<accession>A0ABP0PE06</accession>
<feature type="region of interest" description="Disordered" evidence="1">
    <location>
        <begin position="40"/>
        <end position="75"/>
    </location>
</feature>
<evidence type="ECO:0000256" key="1">
    <source>
        <dbReference type="SAM" id="MobiDB-lite"/>
    </source>
</evidence>
<dbReference type="EMBL" id="CAXAMM010034625">
    <property type="protein sequence ID" value="CAK9073134.1"/>
    <property type="molecule type" value="Genomic_DNA"/>
</dbReference>
<comment type="caution">
    <text evidence="2">The sequence shown here is derived from an EMBL/GenBank/DDBJ whole genome shotgun (WGS) entry which is preliminary data.</text>
</comment>
<protein>
    <submittedName>
        <fullName evidence="2">Uncharacterized protein</fullName>
    </submittedName>
</protein>
<feature type="compositionally biased region" description="Basic and acidic residues" evidence="1">
    <location>
        <begin position="54"/>
        <end position="68"/>
    </location>
</feature>